<evidence type="ECO:0000313" key="9">
    <source>
        <dbReference type="EMBL" id="MBB2499906.1"/>
    </source>
</evidence>
<evidence type="ECO:0000256" key="1">
    <source>
        <dbReference type="ARBA" id="ARBA00022670"/>
    </source>
</evidence>
<accession>A0A2N3WL94</accession>
<dbReference type="PANTHER" id="PTHR34978">
    <property type="entry name" value="POSSIBLE SENSOR-TRANSDUCER PROTEIN BLAR"/>
    <property type="match status" value="1"/>
</dbReference>
<name>A0A2N3WL94_9PSEU</name>
<protein>
    <submittedName>
        <fullName evidence="9">M56 family metallopeptidase</fullName>
    </submittedName>
    <submittedName>
        <fullName evidence="10">Peptidase M48-like protein</fullName>
    </submittedName>
</protein>
<dbReference type="EMBL" id="PJMY01000003">
    <property type="protein sequence ID" value="PKV94638.1"/>
    <property type="molecule type" value="Genomic_DNA"/>
</dbReference>
<evidence type="ECO:0000256" key="6">
    <source>
        <dbReference type="RuleBase" id="RU003983"/>
    </source>
</evidence>
<dbReference type="PANTHER" id="PTHR34978:SF3">
    <property type="entry name" value="SLR0241 PROTEIN"/>
    <property type="match status" value="1"/>
</dbReference>
<reference evidence="9 12" key="2">
    <citation type="submission" date="2020-08" db="EMBL/GenBank/DDBJ databases">
        <title>Amycolatopsis echigonensis JCM 21831.</title>
        <authorList>
            <person name="Tedsree N."/>
            <person name="Kuncharoen N."/>
            <person name="Likhitwitayawuid K."/>
            <person name="Tanasupawat S."/>
        </authorList>
    </citation>
    <scope>NUCLEOTIDE SEQUENCE [LARGE SCALE GENOMIC DNA]</scope>
    <source>
        <strain evidence="9 12">JCM 21831</strain>
    </source>
</reference>
<evidence type="ECO:0000256" key="7">
    <source>
        <dbReference type="SAM" id="Phobius"/>
    </source>
</evidence>
<dbReference type="AlphaFoldDB" id="A0A2N3WL94"/>
<accession>A0A8E2B224</accession>
<gene>
    <name evidence="10" type="ORF">ATK30_5518</name>
    <name evidence="9" type="ORF">H5411_12315</name>
</gene>
<sequence length="314" mass="32323">MIVAAALLLGAVFVGWWSPRPLSRLAAGRISPGTAIAWWLLSAAGVLAGAVAGVLLLVLPGHGPADAVLRALHDCWAALSHGEVPLLDPVVGASAGAFALAGAVRLAVASAGRRRSRNRQYRRHLAALRLCGSAGSRSVPTLWLPHDEPVAYSLGGRRAMIVASEGLAARLSVPELDAVLAHERAHVRGHHHLLTACADILGRTVRFVPLMRELPAAVRLLVELSADHAAAAQCGTGPLCSALLSIRAGGGPWRALAMAGGDTAIRLDRLRERPARTNRAAARLAAVTGGLTALLAPALVAGALVVLTGLVSCS</sequence>
<feature type="domain" description="Peptidase M48" evidence="8">
    <location>
        <begin position="143"/>
        <end position="207"/>
    </location>
</feature>
<comment type="similarity">
    <text evidence="6">Belongs to the peptidase M48 family.</text>
</comment>
<dbReference type="InterPro" id="IPR052173">
    <property type="entry name" value="Beta-lactam_resp_regulator"/>
</dbReference>
<reference evidence="10 11" key="1">
    <citation type="submission" date="2017-12" db="EMBL/GenBank/DDBJ databases">
        <title>Sequencing the genomes of 1000 Actinobacteria strains.</title>
        <authorList>
            <person name="Klenk H.-P."/>
        </authorList>
    </citation>
    <scope>NUCLEOTIDE SEQUENCE [LARGE SCALE GENOMIC DNA]</scope>
    <source>
        <strain evidence="10 11">DSM 45165</strain>
    </source>
</reference>
<dbReference type="RefSeq" id="WP_037359772.1">
    <property type="nucleotide sequence ID" value="NZ_JACJHR010000014.1"/>
</dbReference>
<feature type="transmembrane region" description="Helical" evidence="7">
    <location>
        <begin position="281"/>
        <end position="311"/>
    </location>
</feature>
<keyword evidence="3 6" id="KW-0378">Hydrolase</keyword>
<dbReference type="GO" id="GO:0006508">
    <property type="term" value="P:proteolysis"/>
    <property type="evidence" value="ECO:0007669"/>
    <property type="project" value="UniProtKB-KW"/>
</dbReference>
<keyword evidence="4 6" id="KW-0862">Zinc</keyword>
<evidence type="ECO:0000313" key="11">
    <source>
        <dbReference type="Proteomes" id="UP000233750"/>
    </source>
</evidence>
<evidence type="ECO:0000256" key="5">
    <source>
        <dbReference type="ARBA" id="ARBA00023049"/>
    </source>
</evidence>
<dbReference type="Pfam" id="PF01435">
    <property type="entry name" value="Peptidase_M48"/>
    <property type="match status" value="1"/>
</dbReference>
<organism evidence="10 11">
    <name type="scientific">Amycolatopsis echigonensis</name>
    <dbReference type="NCBI Taxonomy" id="2576905"/>
    <lineage>
        <taxon>Bacteria</taxon>
        <taxon>Bacillati</taxon>
        <taxon>Actinomycetota</taxon>
        <taxon>Actinomycetes</taxon>
        <taxon>Pseudonocardiales</taxon>
        <taxon>Pseudonocardiaceae</taxon>
        <taxon>Amycolatopsis</taxon>
    </lineage>
</organism>
<keyword evidence="5 6" id="KW-0482">Metalloprotease</keyword>
<dbReference type="CDD" id="cd07326">
    <property type="entry name" value="M56_BlaR1_MecR1_like"/>
    <property type="match status" value="1"/>
</dbReference>
<keyword evidence="7" id="KW-0472">Membrane</keyword>
<dbReference type="GO" id="GO:0004222">
    <property type="term" value="F:metalloendopeptidase activity"/>
    <property type="evidence" value="ECO:0007669"/>
    <property type="project" value="InterPro"/>
</dbReference>
<dbReference type="EMBL" id="JACJHR010000014">
    <property type="protein sequence ID" value="MBB2499906.1"/>
    <property type="molecule type" value="Genomic_DNA"/>
</dbReference>
<comment type="caution">
    <text evidence="10">The sequence shown here is derived from an EMBL/GenBank/DDBJ whole genome shotgun (WGS) entry which is preliminary data.</text>
</comment>
<proteinExistence type="inferred from homology"/>
<dbReference type="Gene3D" id="3.30.2010.10">
    <property type="entry name" value="Metalloproteases ('zincins'), catalytic domain"/>
    <property type="match status" value="1"/>
</dbReference>
<feature type="transmembrane region" description="Helical" evidence="7">
    <location>
        <begin position="36"/>
        <end position="59"/>
    </location>
</feature>
<dbReference type="InterPro" id="IPR001915">
    <property type="entry name" value="Peptidase_M48"/>
</dbReference>
<keyword evidence="1 6" id="KW-0645">Protease</keyword>
<evidence type="ECO:0000259" key="8">
    <source>
        <dbReference type="Pfam" id="PF01435"/>
    </source>
</evidence>
<evidence type="ECO:0000313" key="12">
    <source>
        <dbReference type="Proteomes" id="UP000550260"/>
    </source>
</evidence>
<dbReference type="Proteomes" id="UP000550260">
    <property type="component" value="Unassembled WGS sequence"/>
</dbReference>
<dbReference type="OrthoDB" id="9785340at2"/>
<evidence type="ECO:0000256" key="3">
    <source>
        <dbReference type="ARBA" id="ARBA00022801"/>
    </source>
</evidence>
<evidence type="ECO:0000313" key="10">
    <source>
        <dbReference type="EMBL" id="PKV94638.1"/>
    </source>
</evidence>
<keyword evidence="11" id="KW-1185">Reference proteome</keyword>
<dbReference type="Proteomes" id="UP000233750">
    <property type="component" value="Unassembled WGS sequence"/>
</dbReference>
<keyword evidence="7" id="KW-0812">Transmembrane</keyword>
<comment type="cofactor">
    <cofactor evidence="6">
        <name>Zn(2+)</name>
        <dbReference type="ChEBI" id="CHEBI:29105"/>
    </cofactor>
    <text evidence="6">Binds 1 zinc ion per subunit.</text>
</comment>
<keyword evidence="2" id="KW-0479">Metal-binding</keyword>
<evidence type="ECO:0000256" key="4">
    <source>
        <dbReference type="ARBA" id="ARBA00022833"/>
    </source>
</evidence>
<dbReference type="GO" id="GO:0046872">
    <property type="term" value="F:metal ion binding"/>
    <property type="evidence" value="ECO:0007669"/>
    <property type="project" value="UniProtKB-KW"/>
</dbReference>
<keyword evidence="7" id="KW-1133">Transmembrane helix</keyword>
<evidence type="ECO:0000256" key="2">
    <source>
        <dbReference type="ARBA" id="ARBA00022723"/>
    </source>
</evidence>